<organism evidence="3">
    <name type="scientific">bioreactor metagenome</name>
    <dbReference type="NCBI Taxonomy" id="1076179"/>
    <lineage>
        <taxon>unclassified sequences</taxon>
        <taxon>metagenomes</taxon>
        <taxon>ecological metagenomes</taxon>
    </lineage>
</organism>
<gene>
    <name evidence="3" type="primary">mshA_82</name>
    <name evidence="3" type="ORF">SDC9_101929</name>
</gene>
<protein>
    <submittedName>
        <fullName evidence="3">D-inositol-3-phosphate glycosyltransferase</fullName>
        <ecNumber evidence="3">2.4.1.250</ecNumber>
    </submittedName>
</protein>
<sequence>MDNKLNICLMNDSFPPVIDGVANTVFNYADIIQKELGNAVVATPEYPDIQDNYNFEVLRYKSFDTTSIFGYRAGYPFTPSTVGSLQEKNIDIIHSHCPAVSTVLARMLREKVSAPIIFTYHTKFDIDIKKAIESNLLQDTMIKLLVKNVEACDDVWVVSEGAGENLKSLGYKGDYIVMENGVDFPKGRADEKSVKLVNETLDINDDAPVFLFVGRLMWYKGIKLILDSLKFVKEKGQKFHMVIVGDGADGKDIQQYADELGLSDYCIFTGAVQDREVLRAYYTRADMFLFASTYDTNGIVVREAAACGLGSVLIKGSCAAENVVHERNGYLIDDTVESLADAVSRIINNVELAHEIGNNAMNEIYIPWEKSVNKAYERYEYVLKKFRNPNYEPKFSFTDEALTGIAGICEALHKAEKFRETVTTGFMEFSEIKAMERLGRGLEIGQDVFVMKPKSILIDKKEIIKAGFAVKKSEFKEKQNVVKERFWYYLDRYL</sequence>
<feature type="domain" description="Glycosyl transferase family 1" evidence="1">
    <location>
        <begin position="201"/>
        <end position="361"/>
    </location>
</feature>
<dbReference type="Pfam" id="PF00534">
    <property type="entry name" value="Glycos_transf_1"/>
    <property type="match status" value="1"/>
</dbReference>
<proteinExistence type="predicted"/>
<dbReference type="InterPro" id="IPR028098">
    <property type="entry name" value="Glyco_trans_4-like_N"/>
</dbReference>
<dbReference type="EMBL" id="VSSQ01015128">
    <property type="protein sequence ID" value="MPM55136.1"/>
    <property type="molecule type" value="Genomic_DNA"/>
</dbReference>
<dbReference type="Pfam" id="PF13439">
    <property type="entry name" value="Glyco_transf_4"/>
    <property type="match status" value="1"/>
</dbReference>
<keyword evidence="3" id="KW-0808">Transferase</keyword>
<dbReference type="SUPFAM" id="SSF53756">
    <property type="entry name" value="UDP-Glycosyltransferase/glycogen phosphorylase"/>
    <property type="match status" value="1"/>
</dbReference>
<dbReference type="GO" id="GO:0102710">
    <property type="term" value="F:D-inositol-3-phosphate glycosyltransferase activity"/>
    <property type="evidence" value="ECO:0007669"/>
    <property type="project" value="UniProtKB-EC"/>
</dbReference>
<dbReference type="EC" id="2.4.1.250" evidence="3"/>
<dbReference type="AlphaFoldDB" id="A0A645AQF1"/>
<dbReference type="PANTHER" id="PTHR45947:SF3">
    <property type="entry name" value="SULFOQUINOVOSYL TRANSFERASE SQD2"/>
    <property type="match status" value="1"/>
</dbReference>
<comment type="caution">
    <text evidence="3">The sequence shown here is derived from an EMBL/GenBank/DDBJ whole genome shotgun (WGS) entry which is preliminary data.</text>
</comment>
<dbReference type="PANTHER" id="PTHR45947">
    <property type="entry name" value="SULFOQUINOVOSYL TRANSFERASE SQD2"/>
    <property type="match status" value="1"/>
</dbReference>
<dbReference type="Gene3D" id="3.40.50.2000">
    <property type="entry name" value="Glycogen Phosphorylase B"/>
    <property type="match status" value="2"/>
</dbReference>
<evidence type="ECO:0000313" key="3">
    <source>
        <dbReference type="EMBL" id="MPM55136.1"/>
    </source>
</evidence>
<evidence type="ECO:0000259" key="2">
    <source>
        <dbReference type="Pfam" id="PF13439"/>
    </source>
</evidence>
<dbReference type="InterPro" id="IPR050194">
    <property type="entry name" value="Glycosyltransferase_grp1"/>
</dbReference>
<reference evidence="3" key="1">
    <citation type="submission" date="2019-08" db="EMBL/GenBank/DDBJ databases">
        <authorList>
            <person name="Kucharzyk K."/>
            <person name="Murdoch R.W."/>
            <person name="Higgins S."/>
            <person name="Loffler F."/>
        </authorList>
    </citation>
    <scope>NUCLEOTIDE SEQUENCE</scope>
</reference>
<evidence type="ECO:0000259" key="1">
    <source>
        <dbReference type="Pfam" id="PF00534"/>
    </source>
</evidence>
<dbReference type="InterPro" id="IPR001296">
    <property type="entry name" value="Glyco_trans_1"/>
</dbReference>
<keyword evidence="3" id="KW-0328">Glycosyltransferase</keyword>
<accession>A0A645AQF1</accession>
<name>A0A645AQF1_9ZZZZ</name>
<feature type="domain" description="Glycosyltransferase subfamily 4-like N-terminal" evidence="2">
    <location>
        <begin position="19"/>
        <end position="183"/>
    </location>
</feature>